<dbReference type="InterPro" id="IPR001193">
    <property type="entry name" value="MBTPS2"/>
</dbReference>
<feature type="transmembrane region" description="Helical" evidence="1">
    <location>
        <begin position="402"/>
        <end position="421"/>
    </location>
</feature>
<name>A0A9E4NMW0_9GAMM</name>
<dbReference type="Gene3D" id="1.10.10.1150">
    <property type="entry name" value="Coenzyme PQQ synthesis protein D (PqqD)"/>
    <property type="match status" value="1"/>
</dbReference>
<dbReference type="GO" id="GO:0031293">
    <property type="term" value="P:membrane protein intracellular domain proteolysis"/>
    <property type="evidence" value="ECO:0007669"/>
    <property type="project" value="TreeGrafter"/>
</dbReference>
<dbReference type="Proteomes" id="UP000886674">
    <property type="component" value="Unassembled WGS sequence"/>
</dbReference>
<feature type="transmembrane region" description="Helical" evidence="1">
    <location>
        <begin position="269"/>
        <end position="291"/>
    </location>
</feature>
<feature type="transmembrane region" description="Helical" evidence="1">
    <location>
        <begin position="374"/>
        <end position="396"/>
    </location>
</feature>
<feature type="transmembrane region" description="Helical" evidence="1">
    <location>
        <begin position="168"/>
        <end position="190"/>
    </location>
</feature>
<protein>
    <submittedName>
        <fullName evidence="2">Peptidase M50</fullName>
    </submittedName>
</protein>
<evidence type="ECO:0000256" key="1">
    <source>
        <dbReference type="SAM" id="Phobius"/>
    </source>
</evidence>
<feature type="transmembrane region" description="Helical" evidence="1">
    <location>
        <begin position="242"/>
        <end position="262"/>
    </location>
</feature>
<dbReference type="EMBL" id="JAEPCR010000084">
    <property type="protein sequence ID" value="MCG7979732.1"/>
    <property type="molecule type" value="Genomic_DNA"/>
</dbReference>
<reference evidence="2" key="1">
    <citation type="journal article" date="2021" name="Proc. Natl. Acad. Sci. U.S.A.">
        <title>Global biogeography of chemosynthetic symbionts reveals both localized and globally distributed symbiont groups. .</title>
        <authorList>
            <person name="Osvatic J.T."/>
            <person name="Wilkins L.G.E."/>
            <person name="Leibrecht L."/>
            <person name="Leray M."/>
            <person name="Zauner S."/>
            <person name="Polzin J."/>
            <person name="Camacho Y."/>
            <person name="Gros O."/>
            <person name="van Gils J.A."/>
            <person name="Eisen J.A."/>
            <person name="Petersen J.M."/>
            <person name="Yuen B."/>
        </authorList>
    </citation>
    <scope>NUCLEOTIDE SEQUENCE</scope>
    <source>
        <strain evidence="2">MAGclacostrist055</strain>
    </source>
</reference>
<dbReference type="PANTHER" id="PTHR13325:SF3">
    <property type="entry name" value="MEMBRANE-BOUND TRANSCRIPTION FACTOR SITE-2 PROTEASE"/>
    <property type="match status" value="1"/>
</dbReference>
<keyword evidence="1" id="KW-0472">Membrane</keyword>
<evidence type="ECO:0000313" key="2">
    <source>
        <dbReference type="EMBL" id="MCG7979732.1"/>
    </source>
</evidence>
<feature type="transmembrane region" description="Helical" evidence="1">
    <location>
        <begin position="297"/>
        <end position="316"/>
    </location>
</feature>
<dbReference type="GO" id="GO:0005737">
    <property type="term" value="C:cytoplasm"/>
    <property type="evidence" value="ECO:0007669"/>
    <property type="project" value="TreeGrafter"/>
</dbReference>
<proteinExistence type="predicted"/>
<feature type="transmembrane region" description="Helical" evidence="1">
    <location>
        <begin position="441"/>
        <end position="460"/>
    </location>
</feature>
<evidence type="ECO:0000313" key="3">
    <source>
        <dbReference type="Proteomes" id="UP000886674"/>
    </source>
</evidence>
<dbReference type="GO" id="GO:0016020">
    <property type="term" value="C:membrane"/>
    <property type="evidence" value="ECO:0007669"/>
    <property type="project" value="InterPro"/>
</dbReference>
<dbReference type="PANTHER" id="PTHR13325">
    <property type="entry name" value="PROTEASE M50 MEMBRANE-BOUND TRANSCRIPTION FACTOR SITE 2 PROTEASE"/>
    <property type="match status" value="1"/>
</dbReference>
<dbReference type="AlphaFoldDB" id="A0A9E4NMW0"/>
<dbReference type="GO" id="GO:0004222">
    <property type="term" value="F:metalloendopeptidase activity"/>
    <property type="evidence" value="ECO:0007669"/>
    <property type="project" value="InterPro"/>
</dbReference>
<organism evidence="2 3">
    <name type="scientific">Candidatus Thiodiazotropha taylori</name>
    <dbReference type="NCBI Taxonomy" id="2792791"/>
    <lineage>
        <taxon>Bacteria</taxon>
        <taxon>Pseudomonadati</taxon>
        <taxon>Pseudomonadota</taxon>
        <taxon>Gammaproteobacteria</taxon>
        <taxon>Chromatiales</taxon>
        <taxon>Sedimenticolaceae</taxon>
        <taxon>Candidatus Thiodiazotropha</taxon>
    </lineage>
</organism>
<accession>A0A9E4NMW0</accession>
<gene>
    <name evidence="2" type="ORF">JAY77_16505</name>
</gene>
<keyword evidence="1" id="KW-0812">Transmembrane</keyword>
<dbReference type="InterPro" id="IPR041881">
    <property type="entry name" value="PqqD_sf"/>
</dbReference>
<keyword evidence="1" id="KW-1133">Transmembrane helix</keyword>
<comment type="caution">
    <text evidence="2">The sequence shown here is derived from an EMBL/GenBank/DDBJ whole genome shotgun (WGS) entry which is preliminary data.</text>
</comment>
<sequence>MARQPPFDRLAAFAALALVGLMDAIWQQIADARPRLNPQVVIRRQRYQGETWYLLQDPISERHFRLSAGAYKLINRFDGNRTLEMIWHEVQQPQSHPLDQEAFIRLLMQLKGGGALMDSPESEVLKILERRKQPPQWLRQLRNPLSLRLPLWDPDRVLNRLMPAVQPLFGRVGMGLWLLIVLSGLLQAALHWQEITGNVTSQLLSADNLLLIGAVYLLMKLFHEAAHGFATKYWGGEIHQVGVLLLALIPMPYVDASAASGFSERRARIVVGAAGIMAELLLASLGLWLWLATGPGWVNAAAYNMMLIGGLSTLLVNGNPLLKFDGYYVFADLIDIPNLSIRANRYLGYLLQHYLFGVEHADSPAQTDWERGWFIFYGIAAFFYRFFILITIMLFVAESYPLVGKAIAVWALIGMVILPLAKQLNYLFTSRQLVNRRRRALLVTASIALSLLLILFVIPVPHATHAEGVILPPDGAEVRAGAEGEIVELLATSDSSVTRNQPLVAMEDPFLQTELKRLAGRLSALQVKYETLVSEDETVKAEIVLEEIRLIETEVSQKREQASRLTLRSPLEGTFLVQQPGDLPGRFLTQGELIGYVLDNRQPEIRVVVSQQDIGLVRQFSRKIKAVYADRPADDLPVSLQRHIPESRQRLPSPALGRLGGGMIVLHPEDEDGMRPLEAVFEIRLQLDQRITRLGERIIVRFEHRPLPLGWQWYRSIRQMFLKRFRA</sequence>
<feature type="transmembrane region" description="Helical" evidence="1">
    <location>
        <begin position="202"/>
        <end position="222"/>
    </location>
</feature>